<gene>
    <name evidence="11" type="primary">glpX</name>
    <name evidence="11" type="ORF">H8E29_01285</name>
</gene>
<evidence type="ECO:0000256" key="4">
    <source>
        <dbReference type="ARBA" id="ARBA00022801"/>
    </source>
</evidence>
<evidence type="ECO:0000313" key="12">
    <source>
        <dbReference type="Proteomes" id="UP000614469"/>
    </source>
</evidence>
<sequence>MEIPEKRKPTRNLALDLVRVTEAGALGAGRFMGRGNKEEADAAAVDAMRLVLKTVDMDGIIVIGEGEKDEAPMLYNGERVGNGNYPDVDVAVDPIDGTRPLAYGRLNAIATVAVAPRETMFDPGPFVYMHKIAVGPAAKGKIDIDAPVIDNLKAVAKALGKKIADLTAVVLDRPRHENLIAEIRNAGARLRQIPDGDVAAALMTCLPDTGIDILIGIGGTPEGVLATCALHAMGGEIQGKLYARDERELALGREAGYDFEKVLTMTDLVASDDVFFAATGITDGELMKGVKYFSNTARTESLVVSGLTGSVRWITATHRWDILNGISSLEY</sequence>
<dbReference type="GO" id="GO:0042132">
    <property type="term" value="F:fructose 1,6-bisphosphate 1-phosphatase activity"/>
    <property type="evidence" value="ECO:0007669"/>
    <property type="project" value="UniProtKB-EC"/>
</dbReference>
<dbReference type="GO" id="GO:0030388">
    <property type="term" value="P:fructose 1,6-bisphosphate metabolic process"/>
    <property type="evidence" value="ECO:0007669"/>
    <property type="project" value="TreeGrafter"/>
</dbReference>
<evidence type="ECO:0000256" key="3">
    <source>
        <dbReference type="ARBA" id="ARBA00022723"/>
    </source>
</evidence>
<comment type="pathway">
    <text evidence="7">Carbohydrate biosynthesis.</text>
</comment>
<keyword evidence="3 9" id="KW-0479">Metal-binding</keyword>
<dbReference type="PANTHER" id="PTHR30447">
    <property type="entry name" value="FRUCTOSE-1,6-BISPHOSPHATASE CLASS 2"/>
    <property type="match status" value="1"/>
</dbReference>
<feature type="binding site" evidence="10">
    <location>
        <position position="219"/>
    </location>
    <ligand>
        <name>substrate</name>
    </ligand>
</feature>
<keyword evidence="5 9" id="KW-0464">Manganese</keyword>
<dbReference type="Gene3D" id="3.40.190.90">
    <property type="match status" value="1"/>
</dbReference>
<feature type="binding site" evidence="9">
    <location>
        <position position="222"/>
    </location>
    <ligand>
        <name>Mn(2+)</name>
        <dbReference type="ChEBI" id="CHEBI:29035"/>
        <label>2</label>
    </ligand>
</feature>
<dbReference type="CDD" id="cd01516">
    <property type="entry name" value="FBPase_glpX"/>
    <property type="match status" value="1"/>
</dbReference>
<keyword evidence="6 8" id="KW-0119">Carbohydrate metabolism</keyword>
<accession>A0A8J6NHF5</accession>
<dbReference type="GO" id="GO:0006071">
    <property type="term" value="P:glycerol metabolic process"/>
    <property type="evidence" value="ECO:0007669"/>
    <property type="project" value="InterPro"/>
</dbReference>
<comment type="cofactor">
    <cofactor evidence="9">
        <name>Mn(2+)</name>
        <dbReference type="ChEBI" id="CHEBI:29035"/>
    </cofactor>
</comment>
<dbReference type="GO" id="GO:0046872">
    <property type="term" value="F:metal ion binding"/>
    <property type="evidence" value="ECO:0007669"/>
    <property type="project" value="UniProtKB-KW"/>
</dbReference>
<comment type="catalytic activity">
    <reaction evidence="1">
        <text>beta-D-fructose 1,6-bisphosphate + H2O = beta-D-fructose 6-phosphate + phosphate</text>
        <dbReference type="Rhea" id="RHEA:11064"/>
        <dbReference type="ChEBI" id="CHEBI:15377"/>
        <dbReference type="ChEBI" id="CHEBI:32966"/>
        <dbReference type="ChEBI" id="CHEBI:43474"/>
        <dbReference type="ChEBI" id="CHEBI:57634"/>
        <dbReference type="EC" id="3.1.3.11"/>
    </reaction>
</comment>
<evidence type="ECO:0000256" key="10">
    <source>
        <dbReference type="PIRSR" id="PIRSR004532-2"/>
    </source>
</evidence>
<feature type="binding site" evidence="10">
    <location>
        <begin position="195"/>
        <end position="197"/>
    </location>
    <ligand>
        <name>substrate</name>
    </ligand>
</feature>
<name>A0A8J6NHF5_9CHLR</name>
<feature type="binding site" evidence="10">
    <location>
        <begin position="96"/>
        <end position="98"/>
    </location>
    <ligand>
        <name>substrate</name>
    </ligand>
</feature>
<comment type="caution">
    <text evidence="11">The sequence shown here is derived from an EMBL/GenBank/DDBJ whole genome shotgun (WGS) entry which is preliminary data.</text>
</comment>
<evidence type="ECO:0000256" key="5">
    <source>
        <dbReference type="ARBA" id="ARBA00023211"/>
    </source>
</evidence>
<dbReference type="EMBL" id="JACNJN010000028">
    <property type="protein sequence ID" value="MBC8333875.1"/>
    <property type="molecule type" value="Genomic_DNA"/>
</dbReference>
<dbReference type="AlphaFoldDB" id="A0A8J6NHF5"/>
<dbReference type="FunFam" id="3.40.190.90:FF:000001">
    <property type="entry name" value="Fructose-1,6-bisphosphatase"/>
    <property type="match status" value="1"/>
</dbReference>
<evidence type="ECO:0000256" key="7">
    <source>
        <dbReference type="ARBA" id="ARBA00024331"/>
    </source>
</evidence>
<comment type="similarity">
    <text evidence="2 8">Belongs to the FBPase class 2 family.</text>
</comment>
<feature type="binding site" evidence="9">
    <location>
        <position position="93"/>
    </location>
    <ligand>
        <name>Mn(2+)</name>
        <dbReference type="ChEBI" id="CHEBI:29035"/>
        <label>2</label>
    </ligand>
</feature>
<dbReference type="SUPFAM" id="SSF56655">
    <property type="entry name" value="Carbohydrate phosphatase"/>
    <property type="match status" value="1"/>
</dbReference>
<keyword evidence="4 11" id="KW-0378">Hydrolase</keyword>
<dbReference type="PIRSF" id="PIRSF004532">
    <property type="entry name" value="GlpX"/>
    <property type="match status" value="1"/>
</dbReference>
<evidence type="ECO:0000256" key="2">
    <source>
        <dbReference type="ARBA" id="ARBA00008989"/>
    </source>
</evidence>
<proteinExistence type="inferred from homology"/>
<dbReference type="Proteomes" id="UP000614469">
    <property type="component" value="Unassembled WGS sequence"/>
</dbReference>
<evidence type="ECO:0000256" key="8">
    <source>
        <dbReference type="PIRNR" id="PIRNR004532"/>
    </source>
</evidence>
<dbReference type="Gene3D" id="3.30.540.10">
    <property type="entry name" value="Fructose-1,6-Bisphosphatase, subunit A, domain 1"/>
    <property type="match status" value="1"/>
</dbReference>
<feature type="binding site" evidence="9">
    <location>
        <position position="41"/>
    </location>
    <ligand>
        <name>Mn(2+)</name>
        <dbReference type="ChEBI" id="CHEBI:29035"/>
        <label>1</label>
    </ligand>
</feature>
<reference evidence="11 12" key="1">
    <citation type="submission" date="2020-08" db="EMBL/GenBank/DDBJ databases">
        <title>Bridging the membrane lipid divide: bacteria of the FCB group superphylum have the potential to synthesize archaeal ether lipids.</title>
        <authorList>
            <person name="Villanueva L."/>
            <person name="Von Meijenfeldt F.A.B."/>
            <person name="Westbye A.B."/>
            <person name="Yadav S."/>
            <person name="Hopmans E.C."/>
            <person name="Dutilh B.E."/>
            <person name="Sinninghe Damste J.S."/>
        </authorList>
    </citation>
    <scope>NUCLEOTIDE SEQUENCE [LARGE SCALE GENOMIC DNA]</scope>
    <source>
        <strain evidence="11">NIOZ-UU36</strain>
    </source>
</reference>
<protein>
    <recommendedName>
        <fullName evidence="8">Fructose-1,6-bisphosphatase</fullName>
    </recommendedName>
</protein>
<feature type="binding site" evidence="10">
    <location>
        <position position="128"/>
    </location>
    <ligand>
        <name>substrate</name>
    </ligand>
</feature>
<evidence type="ECO:0000256" key="1">
    <source>
        <dbReference type="ARBA" id="ARBA00001273"/>
    </source>
</evidence>
<organism evidence="11 12">
    <name type="scientific">Candidatus Desulfolinea nitratireducens</name>
    <dbReference type="NCBI Taxonomy" id="2841698"/>
    <lineage>
        <taxon>Bacteria</taxon>
        <taxon>Bacillati</taxon>
        <taxon>Chloroflexota</taxon>
        <taxon>Anaerolineae</taxon>
        <taxon>Anaerolineales</taxon>
        <taxon>Anaerolineales incertae sedis</taxon>
        <taxon>Candidatus Desulfolinea</taxon>
    </lineage>
</organism>
<evidence type="ECO:0000256" key="6">
    <source>
        <dbReference type="ARBA" id="ARBA00023277"/>
    </source>
</evidence>
<dbReference type="NCBIfam" id="TIGR00330">
    <property type="entry name" value="glpX"/>
    <property type="match status" value="1"/>
</dbReference>
<feature type="binding site" evidence="9">
    <location>
        <position position="65"/>
    </location>
    <ligand>
        <name>Mn(2+)</name>
        <dbReference type="ChEBI" id="CHEBI:29035"/>
        <label>1</label>
    </ligand>
</feature>
<dbReference type="Pfam" id="PF03320">
    <property type="entry name" value="FBPase_glpX"/>
    <property type="match status" value="1"/>
</dbReference>
<dbReference type="GO" id="GO:0005829">
    <property type="term" value="C:cytosol"/>
    <property type="evidence" value="ECO:0007669"/>
    <property type="project" value="TreeGrafter"/>
</dbReference>
<dbReference type="PANTHER" id="PTHR30447:SF0">
    <property type="entry name" value="FRUCTOSE-1,6-BISPHOSPHATASE 1 CLASS 2-RELATED"/>
    <property type="match status" value="1"/>
</dbReference>
<dbReference type="InterPro" id="IPR004464">
    <property type="entry name" value="FBPase_class-2/SBPase"/>
</dbReference>
<dbReference type="GO" id="GO:0006094">
    <property type="term" value="P:gluconeogenesis"/>
    <property type="evidence" value="ECO:0007669"/>
    <property type="project" value="InterPro"/>
</dbReference>
<evidence type="ECO:0000256" key="9">
    <source>
        <dbReference type="PIRSR" id="PIRSR004532-1"/>
    </source>
</evidence>
<feature type="binding site" evidence="9">
    <location>
        <position position="96"/>
    </location>
    <ligand>
        <name>Mn(2+)</name>
        <dbReference type="ChEBI" id="CHEBI:29035"/>
        <label>2</label>
    </ligand>
</feature>
<evidence type="ECO:0000313" key="11">
    <source>
        <dbReference type="EMBL" id="MBC8333875.1"/>
    </source>
</evidence>
<feature type="binding site" evidence="10">
    <location>
        <begin position="173"/>
        <end position="175"/>
    </location>
    <ligand>
        <name>substrate</name>
    </ligand>
</feature>